<keyword evidence="3" id="KW-1185">Reference proteome</keyword>
<feature type="compositionally biased region" description="Polar residues" evidence="1">
    <location>
        <begin position="17"/>
        <end position="27"/>
    </location>
</feature>
<feature type="compositionally biased region" description="Basic and acidic residues" evidence="1">
    <location>
        <begin position="145"/>
        <end position="165"/>
    </location>
</feature>
<proteinExistence type="predicted"/>
<sequence length="165" mass="18786">MENGRKRPREELGLDVDQNQPQSSRMRTTPSFISVIRGAMLAETIRNICLSMEPIIRRVEKGRDVFKFKPGRLNYTKAQKEIKESADGLLHIEEEEKGEELLIRGPHHSSSSFVREEGLVSYSEVDHFRYQCLLSISDQGDAPGEGDKGNREEATGEELEKMFGF</sequence>
<name>A0A833RE97_9POAL</name>
<protein>
    <submittedName>
        <fullName evidence="2">Uncharacterized protein</fullName>
    </submittedName>
</protein>
<evidence type="ECO:0000256" key="1">
    <source>
        <dbReference type="SAM" id="MobiDB-lite"/>
    </source>
</evidence>
<dbReference type="AlphaFoldDB" id="A0A833RE97"/>
<evidence type="ECO:0000313" key="3">
    <source>
        <dbReference type="Proteomes" id="UP000623129"/>
    </source>
</evidence>
<accession>A0A833RE97</accession>
<dbReference type="Proteomes" id="UP000623129">
    <property type="component" value="Unassembled WGS sequence"/>
</dbReference>
<organism evidence="2 3">
    <name type="scientific">Carex littledalei</name>
    <dbReference type="NCBI Taxonomy" id="544730"/>
    <lineage>
        <taxon>Eukaryota</taxon>
        <taxon>Viridiplantae</taxon>
        <taxon>Streptophyta</taxon>
        <taxon>Embryophyta</taxon>
        <taxon>Tracheophyta</taxon>
        <taxon>Spermatophyta</taxon>
        <taxon>Magnoliopsida</taxon>
        <taxon>Liliopsida</taxon>
        <taxon>Poales</taxon>
        <taxon>Cyperaceae</taxon>
        <taxon>Cyperoideae</taxon>
        <taxon>Cariceae</taxon>
        <taxon>Carex</taxon>
        <taxon>Carex subgen. Euthyceras</taxon>
    </lineage>
</organism>
<gene>
    <name evidence="2" type="ORF">FCM35_KLT15403</name>
</gene>
<feature type="region of interest" description="Disordered" evidence="1">
    <location>
        <begin position="1"/>
        <end position="27"/>
    </location>
</feature>
<comment type="caution">
    <text evidence="2">The sequence shown here is derived from an EMBL/GenBank/DDBJ whole genome shotgun (WGS) entry which is preliminary data.</text>
</comment>
<feature type="region of interest" description="Disordered" evidence="1">
    <location>
        <begin position="139"/>
        <end position="165"/>
    </location>
</feature>
<evidence type="ECO:0000313" key="2">
    <source>
        <dbReference type="EMBL" id="KAF3339632.1"/>
    </source>
</evidence>
<dbReference type="EMBL" id="SWLB01000003">
    <property type="protein sequence ID" value="KAF3339632.1"/>
    <property type="molecule type" value="Genomic_DNA"/>
</dbReference>
<reference evidence="2" key="1">
    <citation type="submission" date="2020-01" db="EMBL/GenBank/DDBJ databases">
        <title>Genome sequence of Kobresia littledalei, the first chromosome-level genome in the family Cyperaceae.</title>
        <authorList>
            <person name="Qu G."/>
        </authorList>
    </citation>
    <scope>NUCLEOTIDE SEQUENCE</scope>
    <source>
        <strain evidence="2">C.B.Clarke</strain>
        <tissue evidence="2">Leaf</tissue>
    </source>
</reference>
<feature type="compositionally biased region" description="Basic and acidic residues" evidence="1">
    <location>
        <begin position="1"/>
        <end position="12"/>
    </location>
</feature>